<reference evidence="7 8" key="1">
    <citation type="submission" date="2024-04" db="EMBL/GenBank/DDBJ databases">
        <title>Tritrichomonas musculus Genome.</title>
        <authorList>
            <person name="Alves-Ferreira E."/>
            <person name="Grigg M."/>
            <person name="Lorenzi H."/>
            <person name="Galac M."/>
        </authorList>
    </citation>
    <scope>NUCLEOTIDE SEQUENCE [LARGE SCALE GENOMIC DNA]</scope>
    <source>
        <strain evidence="7 8">EAF2021</strain>
    </source>
</reference>
<dbReference type="Gene3D" id="3.60.21.10">
    <property type="match status" value="1"/>
</dbReference>
<dbReference type="InterPro" id="IPR004843">
    <property type="entry name" value="Calcineurin-like_PHP"/>
</dbReference>
<organism evidence="7 8">
    <name type="scientific">Tritrichomonas musculus</name>
    <dbReference type="NCBI Taxonomy" id="1915356"/>
    <lineage>
        <taxon>Eukaryota</taxon>
        <taxon>Metamonada</taxon>
        <taxon>Parabasalia</taxon>
        <taxon>Tritrichomonadida</taxon>
        <taxon>Tritrichomonadidae</taxon>
        <taxon>Tritrichomonas</taxon>
    </lineage>
</organism>
<comment type="similarity">
    <text evidence="4">Belongs to the PPP phosphatase family.</text>
</comment>
<protein>
    <recommendedName>
        <fullName evidence="4">Serine/threonine-protein phosphatase</fullName>
        <ecNumber evidence="4">3.1.3.16</ecNumber>
    </recommendedName>
</protein>
<dbReference type="PANTHER" id="PTHR45668:SF5">
    <property type="entry name" value="SERINE_THREONINE-PROTEIN PHOSPHATASE 5"/>
    <property type="match status" value="1"/>
</dbReference>
<keyword evidence="3" id="KW-0464">Manganese</keyword>
<dbReference type="PANTHER" id="PTHR45668">
    <property type="entry name" value="SERINE/THREONINE-PROTEIN PHOSPHATASE 5-RELATED"/>
    <property type="match status" value="1"/>
</dbReference>
<dbReference type="PRINTS" id="PR00114">
    <property type="entry name" value="STPHPHTASE"/>
</dbReference>
<dbReference type="InterPro" id="IPR006186">
    <property type="entry name" value="Ser/Thr-sp_prot-phosphatase"/>
</dbReference>
<feature type="region of interest" description="Disordered" evidence="5">
    <location>
        <begin position="1"/>
        <end position="27"/>
    </location>
</feature>
<sequence>MEQENKECITEEDGENSEEEEEEEEEMIPDFTNEFSKDMLSQMLTYDIRPSPRVAKEIINKAISIFSELPNIVEINNIKNITIVGDTHGQFHDVAEIFKTQGFPTDENPYIFNGDFVDRGKQGVEIILALFAFKISNPNSIHLNRGNHEIEALNKSYGFMEECTEKYGYEIFYLIEKAFRSLPIAHVVNHSIFVVHGGLCRNQALTIPDLQKIDRFNDPDSKSPVYDLLWNDPMNGFGFRASNRCDNKQAMFFGCDVTEEFLNANKLKLIVRSHQVQSSGYSTMQDGKCVTIFSAPNYMGDVGNKGAIIKYSFNDDGQIKSSSVIQFDSVQQW</sequence>
<keyword evidence="4" id="KW-0378">Hydrolase</keyword>
<evidence type="ECO:0000256" key="2">
    <source>
        <dbReference type="ARBA" id="ARBA00022723"/>
    </source>
</evidence>
<evidence type="ECO:0000256" key="1">
    <source>
        <dbReference type="ARBA" id="ARBA00001936"/>
    </source>
</evidence>
<comment type="catalytic activity">
    <reaction evidence="4">
        <text>O-phospho-L-threonyl-[protein] + H2O = L-threonyl-[protein] + phosphate</text>
        <dbReference type="Rhea" id="RHEA:47004"/>
        <dbReference type="Rhea" id="RHEA-COMP:11060"/>
        <dbReference type="Rhea" id="RHEA-COMP:11605"/>
        <dbReference type="ChEBI" id="CHEBI:15377"/>
        <dbReference type="ChEBI" id="CHEBI:30013"/>
        <dbReference type="ChEBI" id="CHEBI:43474"/>
        <dbReference type="ChEBI" id="CHEBI:61977"/>
        <dbReference type="EC" id="3.1.3.16"/>
    </reaction>
</comment>
<dbReference type="EMBL" id="JAPFFF010000004">
    <property type="protein sequence ID" value="KAK8892871.1"/>
    <property type="molecule type" value="Genomic_DNA"/>
</dbReference>
<dbReference type="Pfam" id="PF00149">
    <property type="entry name" value="Metallophos"/>
    <property type="match status" value="1"/>
</dbReference>
<dbReference type="InterPro" id="IPR051134">
    <property type="entry name" value="PPP_phosphatase"/>
</dbReference>
<feature type="compositionally biased region" description="Acidic residues" evidence="5">
    <location>
        <begin position="10"/>
        <end position="27"/>
    </location>
</feature>
<keyword evidence="2" id="KW-0479">Metal-binding</keyword>
<comment type="cofactor">
    <cofactor evidence="1">
        <name>Mn(2+)</name>
        <dbReference type="ChEBI" id="CHEBI:29035"/>
    </cofactor>
</comment>
<evidence type="ECO:0000313" key="7">
    <source>
        <dbReference type="EMBL" id="KAK8892871.1"/>
    </source>
</evidence>
<dbReference type="PROSITE" id="PS00125">
    <property type="entry name" value="SER_THR_PHOSPHATASE"/>
    <property type="match status" value="1"/>
</dbReference>
<evidence type="ECO:0000313" key="8">
    <source>
        <dbReference type="Proteomes" id="UP001470230"/>
    </source>
</evidence>
<dbReference type="EC" id="3.1.3.16" evidence="4"/>
<evidence type="ECO:0000259" key="6">
    <source>
        <dbReference type="PROSITE" id="PS00125"/>
    </source>
</evidence>
<keyword evidence="8" id="KW-1185">Reference proteome</keyword>
<evidence type="ECO:0000256" key="4">
    <source>
        <dbReference type="RuleBase" id="RU004273"/>
    </source>
</evidence>
<gene>
    <name evidence="7" type="ORF">M9Y10_030122</name>
</gene>
<proteinExistence type="inferred from homology"/>
<dbReference type="InterPro" id="IPR029052">
    <property type="entry name" value="Metallo-depent_PP-like"/>
</dbReference>
<feature type="domain" description="Serine/threonine specific protein phosphatases" evidence="6">
    <location>
        <begin position="144"/>
        <end position="149"/>
    </location>
</feature>
<evidence type="ECO:0000256" key="3">
    <source>
        <dbReference type="ARBA" id="ARBA00023211"/>
    </source>
</evidence>
<evidence type="ECO:0000256" key="5">
    <source>
        <dbReference type="SAM" id="MobiDB-lite"/>
    </source>
</evidence>
<dbReference type="Proteomes" id="UP001470230">
    <property type="component" value="Unassembled WGS sequence"/>
</dbReference>
<accession>A0ABR2KPA5</accession>
<comment type="caution">
    <text evidence="7">The sequence shown here is derived from an EMBL/GenBank/DDBJ whole genome shotgun (WGS) entry which is preliminary data.</text>
</comment>
<name>A0ABR2KPA5_9EUKA</name>
<dbReference type="SMART" id="SM00156">
    <property type="entry name" value="PP2Ac"/>
    <property type="match status" value="1"/>
</dbReference>
<dbReference type="SUPFAM" id="SSF56300">
    <property type="entry name" value="Metallo-dependent phosphatases"/>
    <property type="match status" value="1"/>
</dbReference>